<dbReference type="EMBL" id="MSFL01000010">
    <property type="protein sequence ID" value="PWY83479.1"/>
    <property type="molecule type" value="Genomic_DNA"/>
</dbReference>
<feature type="compositionally biased region" description="Polar residues" evidence="1">
    <location>
        <begin position="14"/>
        <end position="35"/>
    </location>
</feature>
<name>A0A317WBA5_9EURO</name>
<organism evidence="2 3">
    <name type="scientific">Aspergillus heteromorphus CBS 117.55</name>
    <dbReference type="NCBI Taxonomy" id="1448321"/>
    <lineage>
        <taxon>Eukaryota</taxon>
        <taxon>Fungi</taxon>
        <taxon>Dikarya</taxon>
        <taxon>Ascomycota</taxon>
        <taxon>Pezizomycotina</taxon>
        <taxon>Eurotiomycetes</taxon>
        <taxon>Eurotiomycetidae</taxon>
        <taxon>Eurotiales</taxon>
        <taxon>Aspergillaceae</taxon>
        <taxon>Aspergillus</taxon>
        <taxon>Aspergillus subgen. Circumdati</taxon>
    </lineage>
</organism>
<evidence type="ECO:0000256" key="1">
    <source>
        <dbReference type="SAM" id="MobiDB-lite"/>
    </source>
</evidence>
<gene>
    <name evidence="2" type="ORF">BO70DRAFT_361597</name>
</gene>
<dbReference type="Proteomes" id="UP000247233">
    <property type="component" value="Unassembled WGS sequence"/>
</dbReference>
<evidence type="ECO:0000313" key="3">
    <source>
        <dbReference type="Proteomes" id="UP000247233"/>
    </source>
</evidence>
<feature type="region of interest" description="Disordered" evidence="1">
    <location>
        <begin position="1"/>
        <end position="69"/>
    </location>
</feature>
<feature type="compositionally biased region" description="Basic and acidic residues" evidence="1">
    <location>
        <begin position="55"/>
        <end position="69"/>
    </location>
</feature>
<dbReference type="RefSeq" id="XP_025399922.1">
    <property type="nucleotide sequence ID" value="XM_025543081.1"/>
</dbReference>
<reference evidence="2 3" key="1">
    <citation type="submission" date="2016-12" db="EMBL/GenBank/DDBJ databases">
        <title>The genomes of Aspergillus section Nigri reveals drivers in fungal speciation.</title>
        <authorList>
            <consortium name="DOE Joint Genome Institute"/>
            <person name="Vesth T.C."/>
            <person name="Nybo J."/>
            <person name="Theobald S."/>
            <person name="Brandl J."/>
            <person name="Frisvad J.C."/>
            <person name="Nielsen K.F."/>
            <person name="Lyhne E.K."/>
            <person name="Kogle M.E."/>
            <person name="Kuo A."/>
            <person name="Riley R."/>
            <person name="Clum A."/>
            <person name="Nolan M."/>
            <person name="Lipzen A."/>
            <person name="Salamov A."/>
            <person name="Henrissat B."/>
            <person name="Wiebenga A."/>
            <person name="De Vries R.P."/>
            <person name="Grigoriev I.V."/>
            <person name="Mortensen U.H."/>
            <person name="Andersen M.R."/>
            <person name="Baker S.E."/>
        </authorList>
    </citation>
    <scope>NUCLEOTIDE SEQUENCE [LARGE SCALE GENOMIC DNA]</scope>
    <source>
        <strain evidence="2 3">CBS 117.55</strain>
    </source>
</reference>
<sequence length="69" mass="7672">MPVIPSGADFPPQRGSNNNSTSHEQRNSGQETQKASMVDHISKGPHIPDNMPPRVPKEEIEARKKELNK</sequence>
<evidence type="ECO:0000313" key="2">
    <source>
        <dbReference type="EMBL" id="PWY83479.1"/>
    </source>
</evidence>
<keyword evidence="3" id="KW-1185">Reference proteome</keyword>
<dbReference type="GeneID" id="37065318"/>
<dbReference type="VEuPathDB" id="FungiDB:BO70DRAFT_361597"/>
<protein>
    <submittedName>
        <fullName evidence="2">Uncharacterized protein</fullName>
    </submittedName>
</protein>
<dbReference type="OrthoDB" id="2532734at2759"/>
<comment type="caution">
    <text evidence="2">The sequence shown here is derived from an EMBL/GenBank/DDBJ whole genome shotgun (WGS) entry which is preliminary data.</text>
</comment>
<accession>A0A317WBA5</accession>
<proteinExistence type="predicted"/>
<dbReference type="AlphaFoldDB" id="A0A317WBA5"/>